<feature type="compositionally biased region" description="Acidic residues" evidence="3">
    <location>
        <begin position="110"/>
        <end position="121"/>
    </location>
</feature>
<dbReference type="EMBL" id="JAVRRA010010375">
    <property type="protein sequence ID" value="KAK5242048.1"/>
    <property type="molecule type" value="Genomic_DNA"/>
</dbReference>
<feature type="compositionally biased region" description="Low complexity" evidence="3">
    <location>
        <begin position="134"/>
        <end position="149"/>
    </location>
</feature>
<evidence type="ECO:0000256" key="1">
    <source>
        <dbReference type="ARBA" id="ARBA00022450"/>
    </source>
</evidence>
<evidence type="ECO:0000256" key="3">
    <source>
        <dbReference type="SAM" id="MobiDB-lite"/>
    </source>
</evidence>
<feature type="non-terminal residue" evidence="5">
    <location>
        <position position="1"/>
    </location>
</feature>
<dbReference type="InterPro" id="IPR020806">
    <property type="entry name" value="PKS_PP-bd"/>
</dbReference>
<dbReference type="Gene3D" id="1.10.1200.10">
    <property type="entry name" value="ACP-like"/>
    <property type="match status" value="2"/>
</dbReference>
<dbReference type="InterPro" id="IPR050091">
    <property type="entry name" value="PKS_NRPS_Biosynth_Enz"/>
</dbReference>
<comment type="caution">
    <text evidence="5">The sequence shown here is derived from an EMBL/GenBank/DDBJ whole genome shotgun (WGS) entry which is preliminary data.</text>
</comment>
<dbReference type="InterPro" id="IPR006162">
    <property type="entry name" value="Ppantetheine_attach_site"/>
</dbReference>
<dbReference type="InterPro" id="IPR009081">
    <property type="entry name" value="PP-bd_ACP"/>
</dbReference>
<proteinExistence type="predicted"/>
<reference evidence="5 6" key="1">
    <citation type="submission" date="2023-08" db="EMBL/GenBank/DDBJ databases">
        <title>Black Yeasts Isolated from many extreme environments.</title>
        <authorList>
            <person name="Coleine C."/>
            <person name="Stajich J.E."/>
            <person name="Selbmann L."/>
        </authorList>
    </citation>
    <scope>NUCLEOTIDE SEQUENCE [LARGE SCALE GENOMIC DNA]</scope>
    <source>
        <strain evidence="5 6">CCFEE 536</strain>
    </source>
</reference>
<evidence type="ECO:0000259" key="4">
    <source>
        <dbReference type="PROSITE" id="PS50075"/>
    </source>
</evidence>
<dbReference type="Pfam" id="PF00550">
    <property type="entry name" value="PP-binding"/>
    <property type="match status" value="2"/>
</dbReference>
<dbReference type="SMART" id="SM00823">
    <property type="entry name" value="PKS_PP"/>
    <property type="match status" value="2"/>
</dbReference>
<protein>
    <submittedName>
        <fullName evidence="5">Polyketide synthase</fullName>
    </submittedName>
</protein>
<dbReference type="InterPro" id="IPR036736">
    <property type="entry name" value="ACP-like_sf"/>
</dbReference>
<name>A0ABR0LU56_9PEZI</name>
<accession>A0ABR0LU56</accession>
<keyword evidence="1" id="KW-0596">Phosphopantetheine</keyword>
<dbReference type="PANTHER" id="PTHR43775:SF37">
    <property type="entry name" value="SI:DKEY-61P9.11"/>
    <property type="match status" value="1"/>
</dbReference>
<feature type="region of interest" description="Disordered" evidence="3">
    <location>
        <begin position="105"/>
        <end position="168"/>
    </location>
</feature>
<sequence length="244" mass="26101">TIIAPKTIKAPVMKAVKKPVVKKVASGNTVSSKVMKIIAEETDVDMSELVDEAAFENLGVDSLMSLTISAKFREELDLEISSTLFTDYPSVGEMKKFFSQYDGAAPAAAEMEDDSEDDSEPPTDLATPYYDDGASTPASSAPSSAPSESGKPDHYDAPVSSSAPADGEPSLARQIVAHEMGVDISEITDRAELDEMGMDSLMSLTILGELREKTGIDLPSTFLVTNNCIEDIENELGMRPKPKA</sequence>
<dbReference type="PROSITE" id="PS50075">
    <property type="entry name" value="CARRIER"/>
    <property type="match status" value="2"/>
</dbReference>
<dbReference type="SUPFAM" id="SSF47336">
    <property type="entry name" value="ACP-like"/>
    <property type="match status" value="2"/>
</dbReference>
<evidence type="ECO:0000256" key="2">
    <source>
        <dbReference type="ARBA" id="ARBA00022553"/>
    </source>
</evidence>
<keyword evidence="6" id="KW-1185">Reference proteome</keyword>
<dbReference type="PROSITE" id="PS00012">
    <property type="entry name" value="PHOSPHOPANTETHEINE"/>
    <property type="match status" value="1"/>
</dbReference>
<gene>
    <name evidence="5" type="primary">PKS1_5</name>
    <name evidence="5" type="ORF">LTR16_008812</name>
</gene>
<feature type="domain" description="Carrier" evidence="4">
    <location>
        <begin position="25"/>
        <end position="102"/>
    </location>
</feature>
<evidence type="ECO:0000313" key="5">
    <source>
        <dbReference type="EMBL" id="KAK5242048.1"/>
    </source>
</evidence>
<keyword evidence="2" id="KW-0597">Phosphoprotein</keyword>
<dbReference type="PANTHER" id="PTHR43775">
    <property type="entry name" value="FATTY ACID SYNTHASE"/>
    <property type="match status" value="1"/>
</dbReference>
<feature type="non-terminal residue" evidence="5">
    <location>
        <position position="244"/>
    </location>
</feature>
<organism evidence="5 6">
    <name type="scientific">Cryomyces antarcticus</name>
    <dbReference type="NCBI Taxonomy" id="329879"/>
    <lineage>
        <taxon>Eukaryota</taxon>
        <taxon>Fungi</taxon>
        <taxon>Dikarya</taxon>
        <taxon>Ascomycota</taxon>
        <taxon>Pezizomycotina</taxon>
        <taxon>Dothideomycetes</taxon>
        <taxon>Dothideomycetes incertae sedis</taxon>
        <taxon>Cryomyces</taxon>
    </lineage>
</organism>
<dbReference type="Proteomes" id="UP001357485">
    <property type="component" value="Unassembled WGS sequence"/>
</dbReference>
<feature type="domain" description="Carrier" evidence="4">
    <location>
        <begin position="166"/>
        <end position="240"/>
    </location>
</feature>
<evidence type="ECO:0000313" key="6">
    <source>
        <dbReference type="Proteomes" id="UP001357485"/>
    </source>
</evidence>